<protein>
    <submittedName>
        <fullName evidence="1">Uncharacterized protein</fullName>
    </submittedName>
</protein>
<dbReference type="AlphaFoldDB" id="A0A9W7H5Q4"/>
<name>A0A9W7H5Q4_HIBTR</name>
<proteinExistence type="predicted"/>
<organism evidence="1 2">
    <name type="scientific">Hibiscus trionum</name>
    <name type="common">Flower of an hour</name>
    <dbReference type="NCBI Taxonomy" id="183268"/>
    <lineage>
        <taxon>Eukaryota</taxon>
        <taxon>Viridiplantae</taxon>
        <taxon>Streptophyta</taxon>
        <taxon>Embryophyta</taxon>
        <taxon>Tracheophyta</taxon>
        <taxon>Spermatophyta</taxon>
        <taxon>Magnoliopsida</taxon>
        <taxon>eudicotyledons</taxon>
        <taxon>Gunneridae</taxon>
        <taxon>Pentapetalae</taxon>
        <taxon>rosids</taxon>
        <taxon>malvids</taxon>
        <taxon>Malvales</taxon>
        <taxon>Malvaceae</taxon>
        <taxon>Malvoideae</taxon>
        <taxon>Hibiscus</taxon>
    </lineage>
</organism>
<accession>A0A9W7H5Q4</accession>
<gene>
    <name evidence="1" type="ORF">HRI_000786600</name>
</gene>
<comment type="caution">
    <text evidence="1">The sequence shown here is derived from an EMBL/GenBank/DDBJ whole genome shotgun (WGS) entry which is preliminary data.</text>
</comment>
<dbReference type="EMBL" id="BSYR01000010">
    <property type="protein sequence ID" value="GMI71173.1"/>
    <property type="molecule type" value="Genomic_DNA"/>
</dbReference>
<sequence>MEALRLTPPQPLIFCHEERVPQTSFVEPHISRKGNLNRPRIRGTGSKLMTEISSPVVTSLENAIVSSYNSSFSAIPSASRKKVASNSLQYPLVGM</sequence>
<keyword evidence="2" id="KW-1185">Reference proteome</keyword>
<evidence type="ECO:0000313" key="1">
    <source>
        <dbReference type="EMBL" id="GMI71173.1"/>
    </source>
</evidence>
<evidence type="ECO:0000313" key="2">
    <source>
        <dbReference type="Proteomes" id="UP001165190"/>
    </source>
</evidence>
<reference evidence="1" key="1">
    <citation type="submission" date="2023-05" db="EMBL/GenBank/DDBJ databases">
        <title>Genome and transcriptome analyses reveal genes involved in the formation of fine ridges on petal epidermal cells in Hibiscus trionum.</title>
        <authorList>
            <person name="Koshimizu S."/>
            <person name="Masuda S."/>
            <person name="Ishii T."/>
            <person name="Shirasu K."/>
            <person name="Hoshino A."/>
            <person name="Arita M."/>
        </authorList>
    </citation>
    <scope>NUCLEOTIDE SEQUENCE</scope>
    <source>
        <strain evidence="1">Hamamatsu line</strain>
    </source>
</reference>
<dbReference type="Proteomes" id="UP001165190">
    <property type="component" value="Unassembled WGS sequence"/>
</dbReference>